<evidence type="ECO:0000256" key="1">
    <source>
        <dbReference type="SAM" id="Coils"/>
    </source>
</evidence>
<dbReference type="EMBL" id="FOXB01000065">
    <property type="protein sequence ID" value="SFP96207.1"/>
    <property type="molecule type" value="Genomic_DNA"/>
</dbReference>
<gene>
    <name evidence="3" type="ORF">SAMN05216234_1656</name>
</gene>
<protein>
    <submittedName>
        <fullName evidence="3">Uncharacterized protein</fullName>
    </submittedName>
</protein>
<sequence length="150" mass="17351">MPKLIDEKIDEIMQLKEQVKELKERNTEMMYTIKALAKKNFEAVKKTEDKLSDELIKMNEEQKKVNAVLIKALEDIEQKNNKIDDLNLDLSEALSETDMAKLAKMVYKRISPNIRNTQKSNKKGNNNIVLIGSVLFIVVSLAIIYYIIKH</sequence>
<keyword evidence="2" id="KW-1133">Transmembrane helix</keyword>
<keyword evidence="2" id="KW-0472">Membrane</keyword>
<dbReference type="Proteomes" id="UP000199227">
    <property type="component" value="Unassembled WGS sequence"/>
</dbReference>
<evidence type="ECO:0000313" key="3">
    <source>
        <dbReference type="EMBL" id="SFP96207.1"/>
    </source>
</evidence>
<keyword evidence="4" id="KW-1185">Reference proteome</keyword>
<feature type="coiled-coil region" evidence="1">
    <location>
        <begin position="5"/>
        <end position="96"/>
    </location>
</feature>
<proteinExistence type="predicted"/>
<accession>A0A1I5UME1</accession>
<reference evidence="3 4" key="1">
    <citation type="submission" date="2016-10" db="EMBL/GenBank/DDBJ databases">
        <authorList>
            <person name="de Groot N.N."/>
        </authorList>
    </citation>
    <scope>NUCLEOTIDE SEQUENCE [LARGE SCALE GENOMIC DNA]</scope>
    <source>
        <strain evidence="3 4">EP1-55-1</strain>
    </source>
</reference>
<dbReference type="STRING" id="223786.SAMN05216234_1656"/>
<dbReference type="RefSeq" id="WP_092914223.1">
    <property type="nucleotide sequence ID" value="NZ_FOXB01000065.1"/>
</dbReference>
<evidence type="ECO:0000313" key="4">
    <source>
        <dbReference type="Proteomes" id="UP000199227"/>
    </source>
</evidence>
<name>A0A1I5UME1_9BACT</name>
<feature type="transmembrane region" description="Helical" evidence="2">
    <location>
        <begin position="128"/>
        <end position="148"/>
    </location>
</feature>
<evidence type="ECO:0000256" key="2">
    <source>
        <dbReference type="SAM" id="Phobius"/>
    </source>
</evidence>
<dbReference type="AlphaFoldDB" id="A0A1I5UME1"/>
<keyword evidence="2" id="KW-0812">Transmembrane</keyword>
<organism evidence="3 4">
    <name type="scientific">Hydrogenimonas thermophila</name>
    <dbReference type="NCBI Taxonomy" id="223786"/>
    <lineage>
        <taxon>Bacteria</taxon>
        <taxon>Pseudomonadati</taxon>
        <taxon>Campylobacterota</taxon>
        <taxon>Epsilonproteobacteria</taxon>
        <taxon>Campylobacterales</taxon>
        <taxon>Hydrogenimonadaceae</taxon>
        <taxon>Hydrogenimonas</taxon>
    </lineage>
</organism>
<keyword evidence="1" id="KW-0175">Coiled coil</keyword>